<dbReference type="GO" id="GO:0042158">
    <property type="term" value="P:lipoprotein biosynthetic process"/>
    <property type="evidence" value="ECO:0007669"/>
    <property type="project" value="UniProtKB-UniRule"/>
</dbReference>
<keyword evidence="2 7" id="KW-1003">Cell membrane</keyword>
<dbReference type="PROSITE" id="PS01311">
    <property type="entry name" value="LGT"/>
    <property type="match status" value="1"/>
</dbReference>
<evidence type="ECO:0000256" key="4">
    <source>
        <dbReference type="ARBA" id="ARBA00022692"/>
    </source>
</evidence>
<dbReference type="AlphaFoldDB" id="A0A2H0W4W9"/>
<dbReference type="EC" id="2.5.1.145" evidence="7"/>
<dbReference type="Proteomes" id="UP000229056">
    <property type="component" value="Unassembled WGS sequence"/>
</dbReference>
<keyword evidence="6 7" id="KW-0472">Membrane</keyword>
<dbReference type="UniPathway" id="UPA00664"/>
<sequence length="266" mass="30682">MNLLHYYNPNPVFLRLGYIEIRWYGILMSLAILSGLVLILRLAKQKNISVDQVYDLASWSIISGILGARLYEVFIINWDYYVNNLSAIFKIWQGGLAIHGAIIGGALAVFVWSKKNKFNFWQLVDLIAVALPLGQAIGRWGNYFNQELFGLPTNWSIGIPIAKSNRPIGFENYLYFQPTFLYESLLNLLLFVFLILVYKKIKLPAGTVSILYLLGYSVIRFFMEFIRLDQTPVFWWLRLPQLVSIVIFVFGVSFLVRKKAINFLFG</sequence>
<feature type="transmembrane region" description="Helical" evidence="7">
    <location>
        <begin position="53"/>
        <end position="71"/>
    </location>
</feature>
<gene>
    <name evidence="7 8" type="primary">lgt</name>
    <name evidence="8" type="ORF">COT80_00465</name>
</gene>
<evidence type="ECO:0000256" key="3">
    <source>
        <dbReference type="ARBA" id="ARBA00022679"/>
    </source>
</evidence>
<dbReference type="NCBIfam" id="TIGR00544">
    <property type="entry name" value="lgt"/>
    <property type="match status" value="1"/>
</dbReference>
<comment type="function">
    <text evidence="7">Catalyzes the transfer of the diacylglyceryl group from phosphatidylglycerol to the sulfhydryl group of the N-terminal cysteine of a prolipoprotein, the first step in the formation of mature lipoproteins.</text>
</comment>
<comment type="catalytic activity">
    <reaction evidence="7">
        <text>L-cysteinyl-[prolipoprotein] + a 1,2-diacyl-sn-glycero-3-phospho-(1'-sn-glycerol) = an S-1,2-diacyl-sn-glyceryl-L-cysteinyl-[prolipoprotein] + sn-glycerol 1-phosphate + H(+)</text>
        <dbReference type="Rhea" id="RHEA:56712"/>
        <dbReference type="Rhea" id="RHEA-COMP:14679"/>
        <dbReference type="Rhea" id="RHEA-COMP:14680"/>
        <dbReference type="ChEBI" id="CHEBI:15378"/>
        <dbReference type="ChEBI" id="CHEBI:29950"/>
        <dbReference type="ChEBI" id="CHEBI:57685"/>
        <dbReference type="ChEBI" id="CHEBI:64716"/>
        <dbReference type="ChEBI" id="CHEBI:140658"/>
        <dbReference type="EC" id="2.5.1.145"/>
    </reaction>
</comment>
<keyword evidence="8" id="KW-0449">Lipoprotein</keyword>
<dbReference type="HAMAP" id="MF_01147">
    <property type="entry name" value="Lgt"/>
    <property type="match status" value="1"/>
</dbReference>
<dbReference type="GO" id="GO:0005886">
    <property type="term" value="C:plasma membrane"/>
    <property type="evidence" value="ECO:0007669"/>
    <property type="project" value="UniProtKB-SubCell"/>
</dbReference>
<feature type="transmembrane region" description="Helical" evidence="7">
    <location>
        <begin position="91"/>
        <end position="113"/>
    </location>
</feature>
<dbReference type="PANTHER" id="PTHR30589:SF0">
    <property type="entry name" value="PHOSPHATIDYLGLYCEROL--PROLIPOPROTEIN DIACYLGLYCERYL TRANSFERASE"/>
    <property type="match status" value="1"/>
</dbReference>
<keyword evidence="4 7" id="KW-0812">Transmembrane</keyword>
<comment type="subcellular location">
    <subcellularLocation>
        <location evidence="7">Cell membrane</location>
        <topology evidence="7">Multi-pass membrane protein</topology>
    </subcellularLocation>
</comment>
<feature type="transmembrane region" description="Helical" evidence="7">
    <location>
        <begin position="120"/>
        <end position="138"/>
    </location>
</feature>
<feature type="transmembrane region" description="Helical" evidence="7">
    <location>
        <begin position="205"/>
        <end position="223"/>
    </location>
</feature>
<evidence type="ECO:0000256" key="7">
    <source>
        <dbReference type="HAMAP-Rule" id="MF_01147"/>
    </source>
</evidence>
<evidence type="ECO:0000256" key="1">
    <source>
        <dbReference type="ARBA" id="ARBA00007150"/>
    </source>
</evidence>
<reference evidence="9" key="1">
    <citation type="submission" date="2017-09" db="EMBL/GenBank/DDBJ databases">
        <title>Depth-based differentiation of microbial function through sediment-hosted aquifers and enrichment of novel symbionts in the deep terrestrial subsurface.</title>
        <authorList>
            <person name="Probst A.J."/>
            <person name="Ladd B."/>
            <person name="Jarett J.K."/>
            <person name="Geller-Mcgrath D.E."/>
            <person name="Sieber C.M.K."/>
            <person name="Emerson J.B."/>
            <person name="Anantharaman K."/>
            <person name="Thomas B.C."/>
            <person name="Malmstrom R."/>
            <person name="Stieglmeier M."/>
            <person name="Klingl A."/>
            <person name="Woyke T."/>
            <person name="Ryan C.M."/>
            <person name="Banfield J.F."/>
        </authorList>
    </citation>
    <scope>NUCLEOTIDE SEQUENCE [LARGE SCALE GENOMIC DNA]</scope>
</reference>
<dbReference type="EMBL" id="PEZY01000004">
    <property type="protein sequence ID" value="PIS06403.1"/>
    <property type="molecule type" value="Genomic_DNA"/>
</dbReference>
<evidence type="ECO:0000256" key="2">
    <source>
        <dbReference type="ARBA" id="ARBA00022475"/>
    </source>
</evidence>
<feature type="binding site" evidence="7">
    <location>
        <position position="139"/>
    </location>
    <ligand>
        <name>a 1,2-diacyl-sn-glycero-3-phospho-(1'-sn-glycerol)</name>
        <dbReference type="ChEBI" id="CHEBI:64716"/>
    </ligand>
</feature>
<feature type="transmembrane region" description="Helical" evidence="7">
    <location>
        <begin position="21"/>
        <end position="41"/>
    </location>
</feature>
<comment type="caution">
    <text evidence="8">The sequence shown here is derived from an EMBL/GenBank/DDBJ whole genome shotgun (WGS) entry which is preliminary data.</text>
</comment>
<dbReference type="Pfam" id="PF01790">
    <property type="entry name" value="LGT"/>
    <property type="match status" value="1"/>
</dbReference>
<dbReference type="GO" id="GO:0008961">
    <property type="term" value="F:phosphatidylglycerol-prolipoprotein diacylglyceryl transferase activity"/>
    <property type="evidence" value="ECO:0007669"/>
    <property type="project" value="UniProtKB-UniRule"/>
</dbReference>
<feature type="transmembrane region" description="Helical" evidence="7">
    <location>
        <begin position="235"/>
        <end position="256"/>
    </location>
</feature>
<dbReference type="PANTHER" id="PTHR30589">
    <property type="entry name" value="PROLIPOPROTEIN DIACYLGLYCERYL TRANSFERASE"/>
    <property type="match status" value="1"/>
</dbReference>
<comment type="similarity">
    <text evidence="1 7">Belongs to the Lgt family.</text>
</comment>
<evidence type="ECO:0000313" key="9">
    <source>
        <dbReference type="Proteomes" id="UP000229056"/>
    </source>
</evidence>
<comment type="pathway">
    <text evidence="7">Protein modification; lipoprotein biosynthesis (diacylglyceryl transfer).</text>
</comment>
<evidence type="ECO:0000256" key="6">
    <source>
        <dbReference type="ARBA" id="ARBA00023136"/>
    </source>
</evidence>
<evidence type="ECO:0000256" key="5">
    <source>
        <dbReference type="ARBA" id="ARBA00022989"/>
    </source>
</evidence>
<organism evidence="8 9">
    <name type="scientific">Candidatus Buchananbacteria bacterium CG10_big_fil_rev_8_21_14_0_10_33_19</name>
    <dbReference type="NCBI Taxonomy" id="1974525"/>
    <lineage>
        <taxon>Bacteria</taxon>
        <taxon>Candidatus Buchananiibacteriota</taxon>
    </lineage>
</organism>
<keyword evidence="5 7" id="KW-1133">Transmembrane helix</keyword>
<evidence type="ECO:0000313" key="8">
    <source>
        <dbReference type="EMBL" id="PIS06403.1"/>
    </source>
</evidence>
<feature type="transmembrane region" description="Helical" evidence="7">
    <location>
        <begin position="180"/>
        <end position="198"/>
    </location>
</feature>
<dbReference type="InterPro" id="IPR001640">
    <property type="entry name" value="Lgt"/>
</dbReference>
<name>A0A2H0W4W9_9BACT</name>
<accession>A0A2H0W4W9</accession>
<proteinExistence type="inferred from homology"/>
<keyword evidence="3 7" id="KW-0808">Transferase</keyword>
<protein>
    <recommendedName>
        <fullName evidence="7">Phosphatidylglycerol--prolipoprotein diacylglyceryl transferase</fullName>
        <ecNumber evidence="7">2.5.1.145</ecNumber>
    </recommendedName>
</protein>